<protein>
    <submittedName>
        <fullName evidence="2">Uncharacterized protein</fullName>
    </submittedName>
</protein>
<name>A0A7J0FPX2_9ERIC</name>
<keyword evidence="3" id="KW-1185">Reference proteome</keyword>
<proteinExistence type="predicted"/>
<evidence type="ECO:0000256" key="1">
    <source>
        <dbReference type="SAM" id="MobiDB-lite"/>
    </source>
</evidence>
<comment type="caution">
    <text evidence="2">The sequence shown here is derived from an EMBL/GenBank/DDBJ whole genome shotgun (WGS) entry which is preliminary data.</text>
</comment>
<dbReference type="Proteomes" id="UP000585474">
    <property type="component" value="Unassembled WGS sequence"/>
</dbReference>
<reference evidence="2 3" key="1">
    <citation type="submission" date="2019-07" db="EMBL/GenBank/DDBJ databases">
        <title>De Novo Assembly of kiwifruit Actinidia rufa.</title>
        <authorList>
            <person name="Sugita-Konishi S."/>
            <person name="Sato K."/>
            <person name="Mori E."/>
            <person name="Abe Y."/>
            <person name="Kisaki G."/>
            <person name="Hamano K."/>
            <person name="Suezawa K."/>
            <person name="Otani M."/>
            <person name="Fukuda T."/>
            <person name="Manabe T."/>
            <person name="Gomi K."/>
            <person name="Tabuchi M."/>
            <person name="Akimitsu K."/>
            <person name="Kataoka I."/>
        </authorList>
    </citation>
    <scope>NUCLEOTIDE SEQUENCE [LARGE SCALE GENOMIC DNA]</scope>
    <source>
        <strain evidence="3">cv. Fuchu</strain>
    </source>
</reference>
<accession>A0A7J0FPX2</accession>
<dbReference type="AlphaFoldDB" id="A0A7J0FPX2"/>
<gene>
    <name evidence="2" type="ORF">Acr_14g0004000</name>
</gene>
<evidence type="ECO:0000313" key="2">
    <source>
        <dbReference type="EMBL" id="GFZ00765.1"/>
    </source>
</evidence>
<feature type="compositionally biased region" description="Gly residues" evidence="1">
    <location>
        <begin position="38"/>
        <end position="50"/>
    </location>
</feature>
<evidence type="ECO:0000313" key="3">
    <source>
        <dbReference type="Proteomes" id="UP000585474"/>
    </source>
</evidence>
<feature type="region of interest" description="Disordered" evidence="1">
    <location>
        <begin position="35"/>
        <end position="89"/>
    </location>
</feature>
<organism evidence="2 3">
    <name type="scientific">Actinidia rufa</name>
    <dbReference type="NCBI Taxonomy" id="165716"/>
    <lineage>
        <taxon>Eukaryota</taxon>
        <taxon>Viridiplantae</taxon>
        <taxon>Streptophyta</taxon>
        <taxon>Embryophyta</taxon>
        <taxon>Tracheophyta</taxon>
        <taxon>Spermatophyta</taxon>
        <taxon>Magnoliopsida</taxon>
        <taxon>eudicotyledons</taxon>
        <taxon>Gunneridae</taxon>
        <taxon>Pentapetalae</taxon>
        <taxon>asterids</taxon>
        <taxon>Ericales</taxon>
        <taxon>Actinidiaceae</taxon>
        <taxon>Actinidia</taxon>
    </lineage>
</organism>
<sequence>MKRIRGFKLKHHRVATLFRPSLSFTGTLGSGLCTVGQGRAGSQGPDGGVRGQRRRRRSPTGGGAGDILQPPAVRGAAEGGGGSVRVQPPRWAYDPVPVLRVRKGPDPGRRRRRLPEVADVEEGVWRIGQDQVGLVRFGYGLRRVRSGLSSACASGRASPDLFSPFLSSPWFGTTFPLPDFFLDCLPNPSTVGYITDWGYPRPWPRGAPRGGERPWCPRSPFHLSVSVSVCIQRRGATTQIDLSVYFVQSSLRTCSLESHHQVLSIEVLFASIR</sequence>
<dbReference type="EMBL" id="BJWL01000014">
    <property type="protein sequence ID" value="GFZ00765.1"/>
    <property type="molecule type" value="Genomic_DNA"/>
</dbReference>